<keyword evidence="1" id="KW-0472">Membrane</keyword>
<gene>
    <name evidence="2" type="ORF">DFP86_1218</name>
</gene>
<organism evidence="2 3">
    <name type="scientific">Paludibacterium purpuratum</name>
    <dbReference type="NCBI Taxonomy" id="1144873"/>
    <lineage>
        <taxon>Bacteria</taxon>
        <taxon>Pseudomonadati</taxon>
        <taxon>Pseudomonadota</taxon>
        <taxon>Betaproteobacteria</taxon>
        <taxon>Neisseriales</taxon>
        <taxon>Chromobacteriaceae</taxon>
        <taxon>Paludibacterium</taxon>
    </lineage>
</organism>
<accession>A0A4R7AWD7</accession>
<dbReference type="AlphaFoldDB" id="A0A4R7AWD7"/>
<reference evidence="2 3" key="1">
    <citation type="submission" date="2019-03" db="EMBL/GenBank/DDBJ databases">
        <title>Genomic Encyclopedia of Type Strains, Phase III (KMG-III): the genomes of soil and plant-associated and newly described type strains.</title>
        <authorList>
            <person name="Whitman W."/>
        </authorList>
    </citation>
    <scope>NUCLEOTIDE SEQUENCE [LARGE SCALE GENOMIC DNA]</scope>
    <source>
        <strain evidence="2 3">CECT 8976</strain>
    </source>
</reference>
<proteinExistence type="predicted"/>
<keyword evidence="3" id="KW-1185">Reference proteome</keyword>
<sequence length="260" mass="29224">MDLIHDSVTEHIVIRQVAPSRIRFWLAQAIEDIRRAPADSLFYGALFVLMGYILTYYFTTSPAYMLALSTLFLLAGPFLAIGLYDLARQREGVKRHERVALRHSLVAWRGNIQGFTLYAALLAVMAFTWFRVSLLVFALFFDYTALPSLGDILTELFDPQNLVFLLVYFASGFLFALVTFVASAIAVPMMLDKDVDTVTAMITSFMVVQKNPKTMALWAAIIVGLTGLGLLTYFVGLLIVMPIIGLATWHVYRDTVSYEH</sequence>
<protein>
    <submittedName>
        <fullName evidence="2">Putative membrane protein</fullName>
    </submittedName>
</protein>
<dbReference type="Proteomes" id="UP000295611">
    <property type="component" value="Unassembled WGS sequence"/>
</dbReference>
<evidence type="ECO:0000313" key="3">
    <source>
        <dbReference type="Proteomes" id="UP000295611"/>
    </source>
</evidence>
<dbReference type="EMBL" id="SNZP01000021">
    <property type="protein sequence ID" value="TDR70732.1"/>
    <property type="molecule type" value="Genomic_DNA"/>
</dbReference>
<comment type="caution">
    <text evidence="2">The sequence shown here is derived from an EMBL/GenBank/DDBJ whole genome shotgun (WGS) entry which is preliminary data.</text>
</comment>
<keyword evidence="1" id="KW-1133">Transmembrane helix</keyword>
<dbReference type="RefSeq" id="WP_133684096.1">
    <property type="nucleotide sequence ID" value="NZ_SNZP01000021.1"/>
</dbReference>
<feature type="transmembrane region" description="Helical" evidence="1">
    <location>
        <begin position="117"/>
        <end position="141"/>
    </location>
</feature>
<feature type="transmembrane region" description="Helical" evidence="1">
    <location>
        <begin position="161"/>
        <end position="187"/>
    </location>
</feature>
<dbReference type="InterPro" id="IPR018692">
    <property type="entry name" value="DUF2189"/>
</dbReference>
<feature type="transmembrane region" description="Helical" evidence="1">
    <location>
        <begin position="41"/>
        <end position="58"/>
    </location>
</feature>
<feature type="transmembrane region" description="Helical" evidence="1">
    <location>
        <begin position="216"/>
        <end position="244"/>
    </location>
</feature>
<keyword evidence="1" id="KW-0812">Transmembrane</keyword>
<feature type="transmembrane region" description="Helical" evidence="1">
    <location>
        <begin position="64"/>
        <end position="86"/>
    </location>
</feature>
<evidence type="ECO:0000313" key="2">
    <source>
        <dbReference type="EMBL" id="TDR70732.1"/>
    </source>
</evidence>
<name>A0A4R7AWD7_9NEIS</name>
<evidence type="ECO:0000256" key="1">
    <source>
        <dbReference type="SAM" id="Phobius"/>
    </source>
</evidence>
<dbReference type="Pfam" id="PF09955">
    <property type="entry name" value="DUF2189"/>
    <property type="match status" value="1"/>
</dbReference>
<dbReference type="OrthoDB" id="5621705at2"/>